<comment type="caution">
    <text evidence="2">The sequence shown here is derived from an EMBL/GenBank/DDBJ whole genome shotgun (WGS) entry which is preliminary data.</text>
</comment>
<feature type="region of interest" description="Disordered" evidence="1">
    <location>
        <begin position="84"/>
        <end position="142"/>
    </location>
</feature>
<feature type="compositionally biased region" description="Polar residues" evidence="1">
    <location>
        <begin position="105"/>
        <end position="124"/>
    </location>
</feature>
<dbReference type="Proteomes" id="UP000325313">
    <property type="component" value="Unassembled WGS sequence"/>
</dbReference>
<name>A0A5B0PG36_PUCGR</name>
<organism evidence="2 3">
    <name type="scientific">Puccinia graminis f. sp. tritici</name>
    <dbReference type="NCBI Taxonomy" id="56615"/>
    <lineage>
        <taxon>Eukaryota</taxon>
        <taxon>Fungi</taxon>
        <taxon>Dikarya</taxon>
        <taxon>Basidiomycota</taxon>
        <taxon>Pucciniomycotina</taxon>
        <taxon>Pucciniomycetes</taxon>
        <taxon>Pucciniales</taxon>
        <taxon>Pucciniaceae</taxon>
        <taxon>Puccinia</taxon>
    </lineage>
</organism>
<accession>A0A5B0PG36</accession>
<sequence>MLPATEGIIHSAQEISTWTTDNPITKGTDRPTLPFQLINAPEGSNLWSSNRQELRDKPIDFFPNPEGDAVMAVSSVSLLSSEVQGNENQSIGSSRGQKRFHPESSAHSVLQTKARQTLRMNSRPSRMYPQRYQERKSSADPVETRTAPQASMHFVSHEPVAHPVIKLLGVFMAPHVQPISFDSNDLVKSPEAHQADSYSTLNAGVDSRNYDFLLFSHKPLDPSTSSPTKNSLNLSINNESPARILANQIEDTVHWDSQDEIKIQHELTRIRFDKELFKSLDYFLDMFNLLSQKEELLMSEREFIVYHIEFSERLKVARENLAKQSLESDNSELDQNLGKSVEKLLRHQELWHMHWKRLTYFQFTPCIQKIEHFKSLRTRRSHI</sequence>
<dbReference type="EMBL" id="VDEP01000340">
    <property type="protein sequence ID" value="KAA1100587.1"/>
    <property type="molecule type" value="Genomic_DNA"/>
</dbReference>
<evidence type="ECO:0000313" key="2">
    <source>
        <dbReference type="EMBL" id="KAA1100587.1"/>
    </source>
</evidence>
<reference evidence="2 3" key="1">
    <citation type="submission" date="2019-05" db="EMBL/GenBank/DDBJ databases">
        <title>Emergence of the Ug99 lineage of the wheat stem rust pathogen through somatic hybridization.</title>
        <authorList>
            <person name="Li F."/>
            <person name="Upadhyaya N.M."/>
            <person name="Sperschneider J."/>
            <person name="Matny O."/>
            <person name="Nguyen-Phuc H."/>
            <person name="Mago R."/>
            <person name="Raley C."/>
            <person name="Miller M.E."/>
            <person name="Silverstein K.A.T."/>
            <person name="Henningsen E."/>
            <person name="Hirsch C.D."/>
            <person name="Visser B."/>
            <person name="Pretorius Z.A."/>
            <person name="Steffenson B.J."/>
            <person name="Schwessinger B."/>
            <person name="Dodds P.N."/>
            <person name="Figueroa M."/>
        </authorList>
    </citation>
    <scope>NUCLEOTIDE SEQUENCE [LARGE SCALE GENOMIC DNA]</scope>
    <source>
        <strain evidence="2 3">Ug99</strain>
    </source>
</reference>
<evidence type="ECO:0000256" key="1">
    <source>
        <dbReference type="SAM" id="MobiDB-lite"/>
    </source>
</evidence>
<proteinExistence type="predicted"/>
<dbReference type="AlphaFoldDB" id="A0A5B0PG36"/>
<protein>
    <submittedName>
        <fullName evidence="2">Uncharacterized protein</fullName>
    </submittedName>
</protein>
<gene>
    <name evidence="2" type="ORF">PGTUg99_025777</name>
</gene>
<feature type="compositionally biased region" description="Polar residues" evidence="1">
    <location>
        <begin position="84"/>
        <end position="95"/>
    </location>
</feature>
<evidence type="ECO:0000313" key="3">
    <source>
        <dbReference type="Proteomes" id="UP000325313"/>
    </source>
</evidence>